<dbReference type="InterPro" id="IPR001296">
    <property type="entry name" value="Glyco_trans_1"/>
</dbReference>
<dbReference type="Proteomes" id="UP000003452">
    <property type="component" value="Unassembled WGS sequence"/>
</dbReference>
<sequence length="389" mass="45335">MNILFVNTFDVSPHLGGTERITDTLCREFSTTFHCKCFLAYYNDIDSKYIRTSFTEKIHLKNHRQHTPLINFIKKNAIEAIILQGQFRLTKSLKKACEGINVKIIFAHHLFPGVEKSSIRFSYIIPHKIQINNIIPTVIKIGLFPFIKWHQQYKFPHYYNDTYKYADRIVLLSHKLIRPFMDFGKINDDRKFTIIHNALSFNDFFPIEELKRKQKKVLIVSRLVENPKRILFAIKAWEQICQKNPSTDWTLTIVGTGSDEYLYKKYCTDKQLNNISFEGNKNPKPYYWDASIFLMTSQLESWGLTITEAQQFGVVPVALNSYPSLSEIITDSENGIIVEDNNLKAYASAIEELMNDDALRQKYAINAISSSKRFSSESISEQWIRLIQE</sequence>
<accession>B5CXR3</accession>
<dbReference type="SUPFAM" id="SSF53756">
    <property type="entry name" value="UDP-Glycosyltransferase/glycogen phosphorylase"/>
    <property type="match status" value="1"/>
</dbReference>
<dbReference type="EMBL" id="ABQC02000016">
    <property type="protein sequence ID" value="EDY96198.1"/>
    <property type="molecule type" value="Genomic_DNA"/>
</dbReference>
<gene>
    <name evidence="3" type="ORF">BACPLE_01506</name>
</gene>
<dbReference type="HOGENOM" id="CLU_009583_0_0_10"/>
<evidence type="ECO:0000313" key="4">
    <source>
        <dbReference type="Proteomes" id="UP000003452"/>
    </source>
</evidence>
<feature type="domain" description="Glycosyl transferase family 1" evidence="2">
    <location>
        <begin position="204"/>
        <end position="368"/>
    </location>
</feature>
<evidence type="ECO:0000256" key="1">
    <source>
        <dbReference type="ARBA" id="ARBA00022679"/>
    </source>
</evidence>
<evidence type="ECO:0000259" key="2">
    <source>
        <dbReference type="Pfam" id="PF00534"/>
    </source>
</evidence>
<dbReference type="OrthoDB" id="9790710at2"/>
<dbReference type="EC" id="2.4.-.-" evidence="3"/>
<reference evidence="3 4" key="1">
    <citation type="submission" date="2008-08" db="EMBL/GenBank/DDBJ databases">
        <title>Draft genome sequence of Bacteroides plebeius (DSM 17135).</title>
        <authorList>
            <person name="Sudarsanam P."/>
            <person name="Ley R."/>
            <person name="Guruge J."/>
            <person name="Turnbaugh P.J."/>
            <person name="Mahowald M."/>
            <person name="Liep D."/>
            <person name="Gordon J."/>
        </authorList>
    </citation>
    <scope>NUCLEOTIDE SEQUENCE [LARGE SCALE GENOMIC DNA]</scope>
    <source>
        <strain evidence="4">DSM 17135 / JCM 12973 / M2</strain>
    </source>
</reference>
<dbReference type="GO" id="GO:0016757">
    <property type="term" value="F:glycosyltransferase activity"/>
    <property type="evidence" value="ECO:0007669"/>
    <property type="project" value="UniProtKB-KW"/>
</dbReference>
<evidence type="ECO:0000313" key="3">
    <source>
        <dbReference type="EMBL" id="EDY96198.1"/>
    </source>
</evidence>
<dbReference type="GO" id="GO:0009103">
    <property type="term" value="P:lipopolysaccharide biosynthetic process"/>
    <property type="evidence" value="ECO:0007669"/>
    <property type="project" value="TreeGrafter"/>
</dbReference>
<organism evidence="3 4">
    <name type="scientific">Phocaeicola plebeius (strain DSM 17135 / JCM 12973 / CCUG 54634 / M2)</name>
    <name type="common">Bacteroides plebeius</name>
    <dbReference type="NCBI Taxonomy" id="484018"/>
    <lineage>
        <taxon>Bacteria</taxon>
        <taxon>Pseudomonadati</taxon>
        <taxon>Bacteroidota</taxon>
        <taxon>Bacteroidia</taxon>
        <taxon>Bacteroidales</taxon>
        <taxon>Bacteroidaceae</taxon>
        <taxon>Phocaeicola</taxon>
    </lineage>
</organism>
<name>B5CXR3_PHOPM</name>
<keyword evidence="3" id="KW-0328">Glycosyltransferase</keyword>
<comment type="caution">
    <text evidence="3">The sequence shown here is derived from an EMBL/GenBank/DDBJ whole genome shotgun (WGS) entry which is preliminary data.</text>
</comment>
<dbReference type="Pfam" id="PF00534">
    <property type="entry name" value="Glycos_transf_1"/>
    <property type="match status" value="1"/>
</dbReference>
<keyword evidence="1 3" id="KW-0808">Transferase</keyword>
<protein>
    <submittedName>
        <fullName evidence="3">Glycosyltransferase, group 1 family protein</fullName>
        <ecNumber evidence="3">2.4.-.-</ecNumber>
    </submittedName>
</protein>
<proteinExistence type="predicted"/>
<dbReference type="GeneID" id="43184556"/>
<dbReference type="PANTHER" id="PTHR46401:SF2">
    <property type="entry name" value="GLYCOSYLTRANSFERASE WBBK-RELATED"/>
    <property type="match status" value="1"/>
</dbReference>
<dbReference type="AlphaFoldDB" id="B5CXR3"/>
<dbReference type="Gene3D" id="3.40.50.2000">
    <property type="entry name" value="Glycogen Phosphorylase B"/>
    <property type="match status" value="2"/>
</dbReference>
<dbReference type="PANTHER" id="PTHR46401">
    <property type="entry name" value="GLYCOSYLTRANSFERASE WBBK-RELATED"/>
    <property type="match status" value="1"/>
</dbReference>
<reference evidence="3 4" key="2">
    <citation type="submission" date="2008-08" db="EMBL/GenBank/DDBJ databases">
        <authorList>
            <person name="Fulton L."/>
            <person name="Clifton S."/>
            <person name="Fulton B."/>
            <person name="Xu J."/>
            <person name="Minx P."/>
            <person name="Pepin K.H."/>
            <person name="Johnson M."/>
            <person name="Thiruvilangam P."/>
            <person name="Bhonagiri V."/>
            <person name="Nash W.E."/>
            <person name="Mardis E.R."/>
            <person name="Wilson R.K."/>
        </authorList>
    </citation>
    <scope>NUCLEOTIDE SEQUENCE [LARGE SCALE GENOMIC DNA]</scope>
    <source>
        <strain evidence="4">DSM 17135 / JCM 12973 / M2</strain>
    </source>
</reference>
<dbReference type="RefSeq" id="WP_007560566.1">
    <property type="nucleotide sequence ID" value="NZ_CAXSQN010000011.1"/>
</dbReference>
<dbReference type="eggNOG" id="COG0438">
    <property type="taxonomic scope" value="Bacteria"/>
</dbReference>